<proteinExistence type="inferred from homology"/>
<name>A0A220VBK5_9GAMM</name>
<dbReference type="HAMAP" id="MF_02126">
    <property type="entry name" value="RF_methyltr_PrmC"/>
    <property type="match status" value="1"/>
</dbReference>
<dbReference type="GO" id="GO:0102559">
    <property type="term" value="F:peptide chain release factor N(5)-glutamine methyltransferase activity"/>
    <property type="evidence" value="ECO:0007669"/>
    <property type="project" value="UniProtKB-EC"/>
</dbReference>
<organism evidence="8 9">
    <name type="scientific">Paraphotobacterium marinum</name>
    <dbReference type="NCBI Taxonomy" id="1755811"/>
    <lineage>
        <taxon>Bacteria</taxon>
        <taxon>Pseudomonadati</taxon>
        <taxon>Pseudomonadota</taxon>
        <taxon>Gammaproteobacteria</taxon>
        <taxon>Vibrionales</taxon>
        <taxon>Vibrionaceae</taxon>
        <taxon>Paraphotobacterium</taxon>
    </lineage>
</organism>
<keyword evidence="3 5" id="KW-0949">S-adenosyl-L-methionine</keyword>
<dbReference type="InterPro" id="IPR029063">
    <property type="entry name" value="SAM-dependent_MTases_sf"/>
</dbReference>
<dbReference type="InterPro" id="IPR002052">
    <property type="entry name" value="DNA_methylase_N6_adenine_CS"/>
</dbReference>
<dbReference type="PANTHER" id="PTHR18895">
    <property type="entry name" value="HEMK METHYLTRANSFERASE"/>
    <property type="match status" value="1"/>
</dbReference>
<evidence type="ECO:0000259" key="7">
    <source>
        <dbReference type="Pfam" id="PF17827"/>
    </source>
</evidence>
<feature type="binding site" evidence="5">
    <location>
        <begin position="197"/>
        <end position="200"/>
    </location>
    <ligand>
        <name>substrate</name>
    </ligand>
</feature>
<dbReference type="PROSITE" id="PS00092">
    <property type="entry name" value="N6_MTASE"/>
    <property type="match status" value="1"/>
</dbReference>
<dbReference type="GO" id="GO:0003676">
    <property type="term" value="F:nucleic acid binding"/>
    <property type="evidence" value="ECO:0007669"/>
    <property type="project" value="InterPro"/>
</dbReference>
<dbReference type="Gene3D" id="3.40.50.150">
    <property type="entry name" value="Vaccinia Virus protein VP39"/>
    <property type="match status" value="1"/>
</dbReference>
<dbReference type="InterPro" id="IPR019874">
    <property type="entry name" value="RF_methyltr_PrmC"/>
</dbReference>
<dbReference type="AlphaFoldDB" id="A0A220VBK5"/>
<evidence type="ECO:0000256" key="2">
    <source>
        <dbReference type="ARBA" id="ARBA00022679"/>
    </source>
</evidence>
<feature type="binding site" evidence="5">
    <location>
        <position position="183"/>
    </location>
    <ligand>
        <name>S-adenosyl-L-methionine</name>
        <dbReference type="ChEBI" id="CHEBI:59789"/>
    </ligand>
</feature>
<dbReference type="KEGG" id="pmai:CF386_01025"/>
<dbReference type="GO" id="GO:0032259">
    <property type="term" value="P:methylation"/>
    <property type="evidence" value="ECO:0007669"/>
    <property type="project" value="UniProtKB-KW"/>
</dbReference>
<dbReference type="InterPro" id="IPR007848">
    <property type="entry name" value="Small_mtfrase_dom"/>
</dbReference>
<dbReference type="EMBL" id="CP022355">
    <property type="protein sequence ID" value="ASK77767.1"/>
    <property type="molecule type" value="Genomic_DNA"/>
</dbReference>
<feature type="domain" description="Methyltransferase small" evidence="6">
    <location>
        <begin position="110"/>
        <end position="207"/>
    </location>
</feature>
<evidence type="ECO:0000259" key="6">
    <source>
        <dbReference type="Pfam" id="PF05175"/>
    </source>
</evidence>
<reference evidence="8 9" key="1">
    <citation type="journal article" date="2016" name="Int. J. Syst. Evol. Microbiol.">
        <title>Paraphotobacterium marinum gen. nov., sp. nov., a member of the family Vibrionaceae, isolated from surface seawater.</title>
        <authorList>
            <person name="Huang Z."/>
            <person name="Dong C."/>
            <person name="Shao Z."/>
        </authorList>
    </citation>
    <scope>NUCLEOTIDE SEQUENCE [LARGE SCALE GENOMIC DNA]</scope>
    <source>
        <strain evidence="8 9">NSCS20N07D</strain>
    </source>
</reference>
<feature type="binding site" evidence="5">
    <location>
        <begin position="132"/>
        <end position="136"/>
    </location>
    <ligand>
        <name>S-adenosyl-L-methionine</name>
        <dbReference type="ChEBI" id="CHEBI:59789"/>
    </ligand>
</feature>
<dbReference type="InterPro" id="IPR004556">
    <property type="entry name" value="HemK-like"/>
</dbReference>
<dbReference type="Pfam" id="PF05175">
    <property type="entry name" value="MTS"/>
    <property type="match status" value="1"/>
</dbReference>
<protein>
    <recommendedName>
        <fullName evidence="5">Release factor glutamine methyltransferase</fullName>
        <shortName evidence="5">RF MTase</shortName>
        <ecNumber evidence="5">2.1.1.297</ecNumber>
    </recommendedName>
    <alternativeName>
        <fullName evidence="5">N5-glutamine methyltransferase PrmC</fullName>
    </alternativeName>
    <alternativeName>
        <fullName evidence="5">Protein-(glutamine-N5) MTase PrmC</fullName>
    </alternativeName>
    <alternativeName>
        <fullName evidence="5">Protein-glutamine N-methyltransferase PrmC</fullName>
    </alternativeName>
</protein>
<evidence type="ECO:0000313" key="8">
    <source>
        <dbReference type="EMBL" id="ASK77767.1"/>
    </source>
</evidence>
<dbReference type="SUPFAM" id="SSF53335">
    <property type="entry name" value="S-adenosyl-L-methionine-dependent methyltransferases"/>
    <property type="match status" value="1"/>
</dbReference>
<keyword evidence="1 5" id="KW-0489">Methyltransferase</keyword>
<comment type="catalytic activity">
    <reaction evidence="4 5">
        <text>L-glutaminyl-[peptide chain release factor] + S-adenosyl-L-methionine = N(5)-methyl-L-glutaminyl-[peptide chain release factor] + S-adenosyl-L-homocysteine + H(+)</text>
        <dbReference type="Rhea" id="RHEA:42896"/>
        <dbReference type="Rhea" id="RHEA-COMP:10271"/>
        <dbReference type="Rhea" id="RHEA-COMP:10272"/>
        <dbReference type="ChEBI" id="CHEBI:15378"/>
        <dbReference type="ChEBI" id="CHEBI:30011"/>
        <dbReference type="ChEBI" id="CHEBI:57856"/>
        <dbReference type="ChEBI" id="CHEBI:59789"/>
        <dbReference type="ChEBI" id="CHEBI:61891"/>
        <dbReference type="EC" id="2.1.1.297"/>
    </reaction>
</comment>
<feature type="binding site" evidence="5">
    <location>
        <position position="155"/>
    </location>
    <ligand>
        <name>S-adenosyl-L-methionine</name>
        <dbReference type="ChEBI" id="CHEBI:59789"/>
    </ligand>
</feature>
<dbReference type="InterPro" id="IPR040758">
    <property type="entry name" value="PrmC_N"/>
</dbReference>
<dbReference type="FunFam" id="3.40.50.150:FF:000053">
    <property type="entry name" value="Release factor glutamine methyltransferase"/>
    <property type="match status" value="1"/>
</dbReference>
<evidence type="ECO:0000256" key="5">
    <source>
        <dbReference type="HAMAP-Rule" id="MF_02126"/>
    </source>
</evidence>
<evidence type="ECO:0000256" key="4">
    <source>
        <dbReference type="ARBA" id="ARBA00048391"/>
    </source>
</evidence>
<feature type="binding site" evidence="5">
    <location>
        <position position="197"/>
    </location>
    <ligand>
        <name>S-adenosyl-L-methionine</name>
        <dbReference type="ChEBI" id="CHEBI:59789"/>
    </ligand>
</feature>
<comment type="similarity">
    <text evidence="5">Belongs to the protein N5-glutamine methyltransferase family. PrmC subfamily.</text>
</comment>
<dbReference type="Pfam" id="PF17827">
    <property type="entry name" value="PrmC_N"/>
    <property type="match status" value="1"/>
</dbReference>
<accession>A0A220VBK5</accession>
<comment type="function">
    <text evidence="5">Methylates the class 1 translation termination release factors RF1/PrfA and RF2/PrfB on the glutamine residue of the universally conserved GGQ motif.</text>
</comment>
<dbReference type="EC" id="2.1.1.297" evidence="5"/>
<dbReference type="InterPro" id="IPR050320">
    <property type="entry name" value="N5-glutamine_MTase"/>
</dbReference>
<dbReference type="CDD" id="cd02440">
    <property type="entry name" value="AdoMet_MTases"/>
    <property type="match status" value="1"/>
</dbReference>
<gene>
    <name evidence="5 8" type="primary">prmC</name>
    <name evidence="8" type="ORF">CF386_01025</name>
</gene>
<dbReference type="NCBIfam" id="TIGR03534">
    <property type="entry name" value="RF_mod_PrmC"/>
    <property type="match status" value="1"/>
</dbReference>
<evidence type="ECO:0000256" key="3">
    <source>
        <dbReference type="ARBA" id="ARBA00022691"/>
    </source>
</evidence>
<evidence type="ECO:0000256" key="1">
    <source>
        <dbReference type="ARBA" id="ARBA00022603"/>
    </source>
</evidence>
<sequence>MGRFVRRCRLVKSYKNIYDVSLEYLSRKTSKTNAKSDVIALMEHSFKRTYSYFLTWPEKCPSNEDILIFNKCLNRRYFGEPIAYIKGYKEFWSNNFKVTRNTLIPRPETELMIENILATYDKESNLSILDLGTGSGVIGITLGKELPNSNITCVDLSKDSLDVASQNALDLNVNNIKFIQSNWFKYVRGKYDIIVSNPPYIAHNDEHLKQGDVTFEPLTALVSEEDGLQDIYQIIGNAHLYLKDRGLLAFEHGYNQAPKVRECLKRYRYKGILTIRDYAGCERITLGYFS</sequence>
<keyword evidence="2 5" id="KW-0808">Transferase</keyword>
<evidence type="ECO:0000313" key="9">
    <source>
        <dbReference type="Proteomes" id="UP000242175"/>
    </source>
</evidence>
<dbReference type="PANTHER" id="PTHR18895:SF74">
    <property type="entry name" value="MTRF1L RELEASE FACTOR GLUTAMINE METHYLTRANSFERASE"/>
    <property type="match status" value="1"/>
</dbReference>
<keyword evidence="9" id="KW-1185">Reference proteome</keyword>
<feature type="domain" description="Release factor glutamine methyltransferase N-terminal" evidence="7">
    <location>
        <begin position="32"/>
        <end position="87"/>
    </location>
</feature>
<dbReference type="NCBIfam" id="TIGR00536">
    <property type="entry name" value="hemK_fam"/>
    <property type="match status" value="1"/>
</dbReference>
<dbReference type="Proteomes" id="UP000242175">
    <property type="component" value="Chromosome large"/>
</dbReference>
<dbReference type="Gene3D" id="1.10.8.10">
    <property type="entry name" value="DNA helicase RuvA subunit, C-terminal domain"/>
    <property type="match status" value="1"/>
</dbReference>